<dbReference type="PANTHER" id="PTHR43331">
    <property type="entry name" value="HOMOSERINE DEHYDROGENASE"/>
    <property type="match status" value="1"/>
</dbReference>
<keyword evidence="9" id="KW-0915">Sodium</keyword>
<proteinExistence type="inferred from homology"/>
<evidence type="ECO:0000256" key="11">
    <source>
        <dbReference type="ARBA" id="ARBA00048841"/>
    </source>
</evidence>
<dbReference type="EMBL" id="LNQN01000001">
    <property type="protein sequence ID" value="KSU84225.1"/>
    <property type="molecule type" value="Genomic_DNA"/>
</dbReference>
<name>A0A0V8JBA7_9BACL</name>
<evidence type="ECO:0000259" key="14">
    <source>
        <dbReference type="Pfam" id="PF00742"/>
    </source>
</evidence>
<dbReference type="UniPathway" id="UPA00051">
    <property type="reaction ID" value="UER00465"/>
</dbReference>
<dbReference type="PROSITE" id="PS01042">
    <property type="entry name" value="HOMOSER_DHGENASE"/>
    <property type="match status" value="1"/>
</dbReference>
<dbReference type="PANTHER" id="PTHR43331:SF1">
    <property type="entry name" value="HOMOSERINE DEHYDROGENASE"/>
    <property type="match status" value="1"/>
</dbReference>
<comment type="caution">
    <text evidence="16">The sequence shown here is derived from an EMBL/GenBank/DDBJ whole genome shotgun (WGS) entry which is preliminary data.</text>
</comment>
<comment type="pathway">
    <text evidence="2 12">Amino-acid biosynthesis; L-methionine biosynthesis via de novo pathway; L-homoserine from L-aspartate: step 3/3.</text>
</comment>
<dbReference type="GO" id="GO:0009086">
    <property type="term" value="P:methionine biosynthetic process"/>
    <property type="evidence" value="ECO:0007669"/>
    <property type="project" value="UniProtKB-KW"/>
</dbReference>
<dbReference type="NCBIfam" id="NF004976">
    <property type="entry name" value="PRK06349.1"/>
    <property type="match status" value="1"/>
</dbReference>
<dbReference type="Pfam" id="PF03447">
    <property type="entry name" value="NAD_binding_3"/>
    <property type="match status" value="1"/>
</dbReference>
<evidence type="ECO:0000256" key="4">
    <source>
        <dbReference type="ARBA" id="ARBA00013213"/>
    </source>
</evidence>
<evidence type="ECO:0000259" key="15">
    <source>
        <dbReference type="Pfam" id="PF03447"/>
    </source>
</evidence>
<dbReference type="InterPro" id="IPR005106">
    <property type="entry name" value="Asp/hSer_DH_NAD-bd"/>
</dbReference>
<evidence type="ECO:0000256" key="10">
    <source>
        <dbReference type="ARBA" id="ARBA00023167"/>
    </source>
</evidence>
<evidence type="ECO:0000256" key="3">
    <source>
        <dbReference type="ARBA" id="ARBA00006753"/>
    </source>
</evidence>
<dbReference type="EC" id="1.1.1.3" evidence="4 12"/>
<dbReference type="InterPro" id="IPR001342">
    <property type="entry name" value="HDH_cat"/>
</dbReference>
<evidence type="ECO:0000256" key="1">
    <source>
        <dbReference type="ARBA" id="ARBA00005056"/>
    </source>
</evidence>
<accession>A0A0V8JBA7</accession>
<feature type="domain" description="Homoserine dehydrogenase catalytic" evidence="14">
    <location>
        <begin position="172"/>
        <end position="347"/>
    </location>
</feature>
<dbReference type="GO" id="GO:0009088">
    <property type="term" value="P:threonine biosynthetic process"/>
    <property type="evidence" value="ECO:0007669"/>
    <property type="project" value="UniProtKB-UniPathway"/>
</dbReference>
<evidence type="ECO:0000256" key="8">
    <source>
        <dbReference type="ARBA" id="ARBA00023002"/>
    </source>
</evidence>
<keyword evidence="7 12" id="KW-0791">Threonine biosynthesis</keyword>
<evidence type="ECO:0000313" key="17">
    <source>
        <dbReference type="Proteomes" id="UP000054099"/>
    </source>
</evidence>
<dbReference type="OrthoDB" id="9808167at2"/>
<evidence type="ECO:0000313" key="16">
    <source>
        <dbReference type="EMBL" id="KSU84225.1"/>
    </source>
</evidence>
<dbReference type="SUPFAM" id="SSF51735">
    <property type="entry name" value="NAD(P)-binding Rossmann-fold domains"/>
    <property type="match status" value="1"/>
</dbReference>
<organism evidence="16 17">
    <name type="scientific">Fictibacillus enclensis</name>
    <dbReference type="NCBI Taxonomy" id="1017270"/>
    <lineage>
        <taxon>Bacteria</taxon>
        <taxon>Bacillati</taxon>
        <taxon>Bacillota</taxon>
        <taxon>Bacilli</taxon>
        <taxon>Bacillales</taxon>
        <taxon>Fictibacillaceae</taxon>
        <taxon>Fictibacillus</taxon>
    </lineage>
</organism>
<evidence type="ECO:0000256" key="6">
    <source>
        <dbReference type="ARBA" id="ARBA00022605"/>
    </source>
</evidence>
<keyword evidence="17" id="KW-1185">Reference proteome</keyword>
<keyword evidence="6 12" id="KW-0028">Amino-acid biosynthesis</keyword>
<sequence>MIRGGRDALFLGRGLFSFRSYSREVSLSNQTKGEISLSEIKIALLGLGIVGTGVYSSLLKRKPEIEQLLGKKIRLSGILIKNPAKPRSDFQKAPLYSEFEKILGKEAPDVVIEAIGGIEPAKTYITRSLEAGCHVISANKDLIARHGEELTSLAKARGARFVYEASVGGGIPVLRTLRELLRINKVQHVEGILNGTSNFILSHMRTTGSTFPEALELAQQKGYAEPDPTNDIEGLDAFYKAMVLSKWIYGEQPLWEEAEVKGIGNVRLEEIQLAEQLGLRLKHLVLLDDSLELKVKPVLVDSEHPLYGVEGVDNAVRIQTDLLGCLTLQGPGAGAEATASAIVEDFLSLYETGSVYQDKPAVSEVVHKKQSKEGTTYLLFGEKEHISGETISALQLQGAVLDTVSLPDSSLIAFLYAGDLPVSTLHFTSIYPVRLSAASEVAEEVLL</sequence>
<keyword evidence="10 12" id="KW-0486">Methionine biosynthesis</keyword>
<dbReference type="Gene3D" id="3.30.360.10">
    <property type="entry name" value="Dihydrodipicolinate Reductase, domain 2"/>
    <property type="match status" value="1"/>
</dbReference>
<evidence type="ECO:0000256" key="12">
    <source>
        <dbReference type="RuleBase" id="RU000579"/>
    </source>
</evidence>
<dbReference type="GO" id="GO:0004412">
    <property type="term" value="F:homoserine dehydrogenase activity"/>
    <property type="evidence" value="ECO:0007669"/>
    <property type="project" value="UniProtKB-EC"/>
</dbReference>
<dbReference type="AlphaFoldDB" id="A0A0V8JBA7"/>
<keyword evidence="8 12" id="KW-0560">Oxidoreductase</keyword>
<reference evidence="16 17" key="1">
    <citation type="journal article" date="2014" name="Antonie Van Leeuwenhoek">
        <title>Fictibacillus enclensis sp. nov., isolated from marine sediment.</title>
        <authorList>
            <person name="Dastager S.G."/>
            <person name="Mawlankar R."/>
            <person name="Srinivasan K."/>
            <person name="Tang S.K."/>
            <person name="Lee J.C."/>
            <person name="Ramana V.V."/>
            <person name="Shouche Y.S."/>
        </authorList>
    </citation>
    <scope>NUCLEOTIDE SEQUENCE [LARGE SCALE GENOMIC DNA]</scope>
    <source>
        <strain evidence="16 17">NIO-1003</strain>
    </source>
</reference>
<dbReference type="FunFam" id="3.30.360.10:FF:000005">
    <property type="entry name" value="Homoserine dehydrogenase"/>
    <property type="match status" value="1"/>
</dbReference>
<protein>
    <recommendedName>
        <fullName evidence="5 12">Homoserine dehydrogenase</fullName>
        <ecNumber evidence="4 12">1.1.1.3</ecNumber>
    </recommendedName>
</protein>
<evidence type="ECO:0000256" key="9">
    <source>
        <dbReference type="ARBA" id="ARBA00023053"/>
    </source>
</evidence>
<dbReference type="Pfam" id="PF00742">
    <property type="entry name" value="Homoserine_dh"/>
    <property type="match status" value="1"/>
</dbReference>
<evidence type="ECO:0000256" key="2">
    <source>
        <dbReference type="ARBA" id="ARBA00005062"/>
    </source>
</evidence>
<dbReference type="SUPFAM" id="SSF55347">
    <property type="entry name" value="Glyceraldehyde-3-phosphate dehydrogenase-like, C-terminal domain"/>
    <property type="match status" value="1"/>
</dbReference>
<comment type="catalytic activity">
    <reaction evidence="11">
        <text>L-homoserine + NADP(+) = L-aspartate 4-semialdehyde + NADPH + H(+)</text>
        <dbReference type="Rhea" id="RHEA:15761"/>
        <dbReference type="ChEBI" id="CHEBI:15378"/>
        <dbReference type="ChEBI" id="CHEBI:57476"/>
        <dbReference type="ChEBI" id="CHEBI:57783"/>
        <dbReference type="ChEBI" id="CHEBI:58349"/>
        <dbReference type="ChEBI" id="CHEBI:537519"/>
        <dbReference type="EC" id="1.1.1.3"/>
    </reaction>
    <physiologicalReaction direction="right-to-left" evidence="11">
        <dbReference type="Rhea" id="RHEA:15763"/>
    </physiologicalReaction>
</comment>
<dbReference type="GO" id="GO:0050661">
    <property type="term" value="F:NADP binding"/>
    <property type="evidence" value="ECO:0007669"/>
    <property type="project" value="InterPro"/>
</dbReference>
<comment type="similarity">
    <text evidence="3 13">Belongs to the homoserine dehydrogenase family.</text>
</comment>
<feature type="domain" description="Aspartate/homoserine dehydrogenase NAD-binding" evidence="15">
    <location>
        <begin position="46"/>
        <end position="164"/>
    </location>
</feature>
<dbReference type="InterPro" id="IPR036291">
    <property type="entry name" value="NAD(P)-bd_dom_sf"/>
</dbReference>
<dbReference type="InterPro" id="IPR019811">
    <property type="entry name" value="HDH_CS"/>
</dbReference>
<gene>
    <name evidence="16" type="ORF">AS030_01275</name>
</gene>
<dbReference type="Gene3D" id="3.40.50.720">
    <property type="entry name" value="NAD(P)-binding Rossmann-like Domain"/>
    <property type="match status" value="1"/>
</dbReference>
<evidence type="ECO:0000256" key="7">
    <source>
        <dbReference type="ARBA" id="ARBA00022697"/>
    </source>
</evidence>
<evidence type="ECO:0000256" key="5">
    <source>
        <dbReference type="ARBA" id="ARBA00013376"/>
    </source>
</evidence>
<dbReference type="UniPathway" id="UPA00050">
    <property type="reaction ID" value="UER00063"/>
</dbReference>
<comment type="pathway">
    <text evidence="1 12">Amino-acid biosynthesis; L-threonine biosynthesis; L-threonine from L-aspartate: step 3/5.</text>
</comment>
<keyword evidence="12" id="KW-0521">NADP</keyword>
<dbReference type="Proteomes" id="UP000054099">
    <property type="component" value="Unassembled WGS sequence"/>
</dbReference>
<evidence type="ECO:0000256" key="13">
    <source>
        <dbReference type="RuleBase" id="RU004171"/>
    </source>
</evidence>